<dbReference type="InterPro" id="IPR023720">
    <property type="entry name" value="Trehalase_periplasmic"/>
</dbReference>
<keyword evidence="3 5" id="KW-0378">Hydrolase</keyword>
<dbReference type="NCBIfam" id="NF009774">
    <property type="entry name" value="PRK13271.1"/>
    <property type="match status" value="1"/>
</dbReference>
<dbReference type="EMBL" id="AE013598">
    <property type="protein sequence ID" value="AAW77284.1"/>
    <property type="molecule type" value="Genomic_DNA"/>
</dbReference>
<dbReference type="SUPFAM" id="SSF48208">
    <property type="entry name" value="Six-hairpin glycosidases"/>
    <property type="match status" value="1"/>
</dbReference>
<dbReference type="HOGENOM" id="CLU_006451_3_1_6"/>
<dbReference type="InterPro" id="IPR001661">
    <property type="entry name" value="Glyco_hydro_37"/>
</dbReference>
<dbReference type="Proteomes" id="UP000006735">
    <property type="component" value="Chromosome"/>
</dbReference>
<comment type="function">
    <text evidence="5">Provides the cells with the ability to utilize trehalose at high osmolarity by splitting it into glucose molecules that can subsequently be taken up by the phosphotransferase-mediated uptake system.</text>
</comment>
<comment type="similarity">
    <text evidence="5">Belongs to the glycosyl hydrolase 37 family.</text>
</comment>
<keyword evidence="7" id="KW-1185">Reference proteome</keyword>
<dbReference type="PROSITE" id="PS00928">
    <property type="entry name" value="TREHALASE_2"/>
    <property type="match status" value="1"/>
</dbReference>
<dbReference type="STRING" id="291331.XOO4030"/>
<dbReference type="InterPro" id="IPR012341">
    <property type="entry name" value="6hp_glycosidase-like_sf"/>
</dbReference>
<evidence type="ECO:0000256" key="1">
    <source>
        <dbReference type="ARBA" id="ARBA00022729"/>
    </source>
</evidence>
<dbReference type="GO" id="GO:0004555">
    <property type="term" value="F:alpha,alpha-trehalase activity"/>
    <property type="evidence" value="ECO:0007669"/>
    <property type="project" value="UniProtKB-UniRule"/>
</dbReference>
<feature type="binding site" evidence="5">
    <location>
        <position position="618"/>
    </location>
    <ligand>
        <name>substrate</name>
    </ligand>
</feature>
<name>Q5GVI9_XANOR</name>
<keyword evidence="4 5" id="KW-0326">Glycosidase</keyword>
<dbReference type="PROSITE" id="PS00927">
    <property type="entry name" value="TREHALASE_1"/>
    <property type="match status" value="1"/>
</dbReference>
<dbReference type="PANTHER" id="PTHR23403">
    <property type="entry name" value="TREHALASE"/>
    <property type="match status" value="1"/>
</dbReference>
<feature type="binding site" evidence="5">
    <location>
        <begin position="268"/>
        <end position="269"/>
    </location>
    <ligand>
        <name>substrate</name>
    </ligand>
</feature>
<keyword evidence="2 5" id="KW-0574">Periplasm</keyword>
<comment type="catalytic activity">
    <reaction evidence="5">
        <text>alpha,alpha-trehalose + H2O = alpha-D-glucose + beta-D-glucose</text>
        <dbReference type="Rhea" id="RHEA:32675"/>
        <dbReference type="ChEBI" id="CHEBI:15377"/>
        <dbReference type="ChEBI" id="CHEBI:15903"/>
        <dbReference type="ChEBI" id="CHEBI:16551"/>
        <dbReference type="ChEBI" id="CHEBI:17925"/>
        <dbReference type="EC" id="3.2.1.28"/>
    </reaction>
</comment>
<dbReference type="Gene3D" id="1.50.10.10">
    <property type="match status" value="1"/>
</dbReference>
<evidence type="ECO:0000256" key="4">
    <source>
        <dbReference type="ARBA" id="ARBA00023295"/>
    </source>
</evidence>
<sequence>MRWNCSACWASSASANAGRRRHFDTSLWRASCSGYGARARQIQAAWIRADTPESTRVPATRRIRLLNPVVPVRSLSACRHLTRSRPPLRSFTMPHVVARSGDVMSSAAPPSCTSLLGLSLSMFVAPCTLTAAPLDTPVVNAPAPTPPTPDQAYPELFQAVQSGELFDDQKHFVDFLPLRDPALINADYLAQHDHPGFDLRKFVDANFEESPPVQTDAIRQDTALREHIDLLWPKLVRSQNHVPPYSSLLSLPHPYVVPGGRFREVYYWDSYFTMLGLVKSGQTTLSRQMLDNFAYLIDTYGHIPNGNRSYYLSRSQPPFFSYMVELQAGVEGQAVYQRYLPQLQKEYAYWMQGSDDVQPGQAARHVVRLADGSVLNRYWDERDTPRPEAWLHDTRTAAEVKDRPAAEVYRDLRAGAESGWDYTSRWLADGQNLRTIRTTAIIPIDLNSLLYHLERTLAQACAQPGAACSRDYAALAQQRKQAIDAHLWNKAGYYADYDWQTRTLSDQITAAALYPLFAGLASDDHAKRTASTVRRTLVRPGGLATTAVKTGQQWDEPNGWAPLQWVAVDGLRRYGEQALARTIGERFLAQVQALFAREHKLVEKYGLETNAAGGGGGEYALQDGFGWTNGVTLMLLNLYPGKGAKAAPAKRVRKTEAAAR</sequence>
<organism evidence="6 7">
    <name type="scientific">Xanthomonas oryzae pv. oryzae (strain KACC10331 / KXO85)</name>
    <dbReference type="NCBI Taxonomy" id="291331"/>
    <lineage>
        <taxon>Bacteria</taxon>
        <taxon>Pseudomonadati</taxon>
        <taxon>Pseudomonadota</taxon>
        <taxon>Gammaproteobacteria</taxon>
        <taxon>Lysobacterales</taxon>
        <taxon>Lysobacteraceae</taxon>
        <taxon>Xanthomonas</taxon>
    </lineage>
</organism>
<dbReference type="AlphaFoldDB" id="Q5GVI9"/>
<feature type="binding site" evidence="5">
    <location>
        <position position="419"/>
    </location>
    <ligand>
        <name>substrate</name>
    </ligand>
</feature>
<proteinExistence type="inferred from homology"/>
<dbReference type="InterPro" id="IPR008928">
    <property type="entry name" value="6-hairpin_glycosidase_sf"/>
</dbReference>
<comment type="subcellular location">
    <subcellularLocation>
        <location evidence="5">Periplasm</location>
    </subcellularLocation>
</comment>
<dbReference type="NCBIfam" id="NF009773">
    <property type="entry name" value="PRK13270.1"/>
    <property type="match status" value="1"/>
</dbReference>
<evidence type="ECO:0000256" key="2">
    <source>
        <dbReference type="ARBA" id="ARBA00022764"/>
    </source>
</evidence>
<dbReference type="Pfam" id="PF01204">
    <property type="entry name" value="Trehalase"/>
    <property type="match status" value="1"/>
</dbReference>
<feature type="binding site" evidence="5">
    <location>
        <position position="261"/>
    </location>
    <ligand>
        <name>substrate</name>
    </ligand>
</feature>
<feature type="active site" description="Proton donor/acceptor" evidence="5">
    <location>
        <position position="603"/>
    </location>
</feature>
<protein>
    <recommendedName>
        <fullName evidence="5">Periplasmic trehalase</fullName>
        <ecNumber evidence="5">3.2.1.28</ecNumber>
    </recommendedName>
    <alternativeName>
        <fullName evidence="5">Alpha,alpha-trehalase</fullName>
    </alternativeName>
    <alternativeName>
        <fullName evidence="5">Alpha,alpha-trehalose glucohydrolase</fullName>
    </alternativeName>
</protein>
<dbReference type="PANTHER" id="PTHR23403:SF1">
    <property type="entry name" value="TREHALASE"/>
    <property type="match status" value="1"/>
</dbReference>
<gene>
    <name evidence="5 6" type="primary">treA</name>
    <name evidence="6" type="ordered locus">XOO4030</name>
</gene>
<feature type="active site" description="Proton donor/acceptor" evidence="5">
    <location>
        <position position="421"/>
    </location>
</feature>
<dbReference type="EC" id="3.2.1.28" evidence="5"/>
<reference evidence="6 7" key="1">
    <citation type="journal article" date="2005" name="Nucleic Acids Res.">
        <title>The genome sequence of Xanthomonas oryzae pathovar oryzae KACC10331, the bacterial blight pathogen of rice.</title>
        <authorList>
            <person name="Lee B.M."/>
            <person name="Park Y.J."/>
            <person name="Park D.S."/>
            <person name="Kang H.W."/>
            <person name="Kim J.G."/>
            <person name="Song E.S."/>
            <person name="Park I.C."/>
            <person name="Yoon U.H."/>
            <person name="Hahn J.H."/>
            <person name="Koo B.S."/>
            <person name="Lee G.B."/>
            <person name="Kim H."/>
            <person name="Park H.S."/>
            <person name="Yoon K.O."/>
            <person name="Kim J.H."/>
            <person name="Jung C.H."/>
            <person name="Koh N.H."/>
            <person name="Seo J.S."/>
            <person name="Go S.J."/>
        </authorList>
    </citation>
    <scope>NUCLEOTIDE SEQUENCE [LARGE SCALE GENOMIC DNA]</scope>
    <source>
        <strain evidence="7">KACC10331 / KXO85</strain>
    </source>
</reference>
<dbReference type="KEGG" id="xoo:XOO4030"/>
<feature type="binding site" evidence="5">
    <location>
        <begin position="386"/>
        <end position="388"/>
    </location>
    <ligand>
        <name>substrate</name>
    </ligand>
</feature>
<dbReference type="InterPro" id="IPR018232">
    <property type="entry name" value="Glyco_hydro_37_CS"/>
</dbReference>
<evidence type="ECO:0000313" key="6">
    <source>
        <dbReference type="EMBL" id="AAW77284.1"/>
    </source>
</evidence>
<dbReference type="GO" id="GO:0071474">
    <property type="term" value="P:cellular hyperosmotic response"/>
    <property type="evidence" value="ECO:0007669"/>
    <property type="project" value="InterPro"/>
</dbReference>
<evidence type="ECO:0000256" key="3">
    <source>
        <dbReference type="ARBA" id="ARBA00022801"/>
    </source>
</evidence>
<accession>Q5GVI9</accession>
<dbReference type="FunFam" id="1.50.10.10:FF:000003">
    <property type="entry name" value="Cytoplasmic trehalase"/>
    <property type="match status" value="1"/>
</dbReference>
<keyword evidence="1 5" id="KW-0732">Signal</keyword>
<dbReference type="GO" id="GO:0042597">
    <property type="term" value="C:periplasmic space"/>
    <property type="evidence" value="ECO:0007669"/>
    <property type="project" value="UniProtKB-SubCell"/>
</dbReference>
<dbReference type="NCBIfam" id="NF009775">
    <property type="entry name" value="PRK13272.1"/>
    <property type="match status" value="1"/>
</dbReference>
<dbReference type="HAMAP" id="MF_01060">
    <property type="entry name" value="Peripl_trehalase"/>
    <property type="match status" value="1"/>
</dbReference>
<dbReference type="PRINTS" id="PR00744">
    <property type="entry name" value="GLHYDRLASE37"/>
</dbReference>
<evidence type="ECO:0000313" key="7">
    <source>
        <dbReference type="Proteomes" id="UP000006735"/>
    </source>
</evidence>
<feature type="binding site" evidence="5">
    <location>
        <begin position="314"/>
        <end position="316"/>
    </location>
    <ligand>
        <name>substrate</name>
    </ligand>
</feature>
<feature type="binding site" evidence="5">
    <location>
        <position position="305"/>
    </location>
    <ligand>
        <name>substrate</name>
    </ligand>
</feature>
<evidence type="ECO:0000256" key="5">
    <source>
        <dbReference type="HAMAP-Rule" id="MF_01060"/>
    </source>
</evidence>
<dbReference type="GO" id="GO:0005993">
    <property type="term" value="P:trehalose catabolic process"/>
    <property type="evidence" value="ECO:0007669"/>
    <property type="project" value="InterPro"/>
</dbReference>